<organism evidence="1 2">
    <name type="scientific">Trichomonas vaginalis (strain ATCC PRA-98 / G3)</name>
    <dbReference type="NCBI Taxonomy" id="412133"/>
    <lineage>
        <taxon>Eukaryota</taxon>
        <taxon>Metamonada</taxon>
        <taxon>Parabasalia</taxon>
        <taxon>Trichomonadida</taxon>
        <taxon>Trichomonadidae</taxon>
        <taxon>Trichomonas</taxon>
    </lineage>
</organism>
<gene>
    <name evidence="1" type="ORF">TVAG_425120</name>
</gene>
<sequence length="262" mass="29453">MNGGAISLISYNIESEIQYSLFSECSSSLEGGAVYIKKLNTNFTNNIFRSCFSSLKSNDRYGNAIYNEESLSDLNESSFLSCGPDKNRRSDSCVFMKGNKFISMLNNGTNNYGSGGSGLVSFRSALTGTFVKFNQVYKCFDHYFIEIILCSYNATYSNYIDASEQQYIFYVGIGTANFENCIFLNLSGKTIENSQGSYKFTDCFSNDKTSFMSQSSFPTTHKIDIVIKDCNSKKSCSLIHRDLNFIHFSNLILYLSIHLIVE</sequence>
<reference evidence="1" key="1">
    <citation type="submission" date="2006-10" db="EMBL/GenBank/DDBJ databases">
        <authorList>
            <person name="Amadeo P."/>
            <person name="Zhao Q."/>
            <person name="Wortman J."/>
            <person name="Fraser-Liggett C."/>
            <person name="Carlton J."/>
        </authorList>
    </citation>
    <scope>NUCLEOTIDE SEQUENCE</scope>
    <source>
        <strain evidence="1">G3</strain>
    </source>
</reference>
<dbReference type="KEGG" id="tva:4757695"/>
<evidence type="ECO:0000313" key="2">
    <source>
        <dbReference type="Proteomes" id="UP000001542"/>
    </source>
</evidence>
<name>A2F5G2_TRIV3</name>
<dbReference type="EMBL" id="DS113622">
    <property type="protein sequence ID" value="EAX99875.1"/>
    <property type="molecule type" value="Genomic_DNA"/>
</dbReference>
<dbReference type="Proteomes" id="UP000001542">
    <property type="component" value="Unassembled WGS sequence"/>
</dbReference>
<dbReference type="AlphaFoldDB" id="A2F5G2"/>
<evidence type="ECO:0008006" key="3">
    <source>
        <dbReference type="Google" id="ProtNLM"/>
    </source>
</evidence>
<reference evidence="1" key="2">
    <citation type="journal article" date="2007" name="Science">
        <title>Draft genome sequence of the sexually transmitted pathogen Trichomonas vaginalis.</title>
        <authorList>
            <person name="Carlton J.M."/>
            <person name="Hirt R.P."/>
            <person name="Silva J.C."/>
            <person name="Delcher A.L."/>
            <person name="Schatz M."/>
            <person name="Zhao Q."/>
            <person name="Wortman J.R."/>
            <person name="Bidwell S.L."/>
            <person name="Alsmark U.C.M."/>
            <person name="Besteiro S."/>
            <person name="Sicheritz-Ponten T."/>
            <person name="Noel C.J."/>
            <person name="Dacks J.B."/>
            <person name="Foster P.G."/>
            <person name="Simillion C."/>
            <person name="Van de Peer Y."/>
            <person name="Miranda-Saavedra D."/>
            <person name="Barton G.J."/>
            <person name="Westrop G.D."/>
            <person name="Mueller S."/>
            <person name="Dessi D."/>
            <person name="Fiori P.L."/>
            <person name="Ren Q."/>
            <person name="Paulsen I."/>
            <person name="Zhang H."/>
            <person name="Bastida-Corcuera F.D."/>
            <person name="Simoes-Barbosa A."/>
            <person name="Brown M.T."/>
            <person name="Hayes R.D."/>
            <person name="Mukherjee M."/>
            <person name="Okumura C.Y."/>
            <person name="Schneider R."/>
            <person name="Smith A.J."/>
            <person name="Vanacova S."/>
            <person name="Villalvazo M."/>
            <person name="Haas B.J."/>
            <person name="Pertea M."/>
            <person name="Feldblyum T.V."/>
            <person name="Utterback T.R."/>
            <person name="Shu C.L."/>
            <person name="Osoegawa K."/>
            <person name="de Jong P.J."/>
            <person name="Hrdy I."/>
            <person name="Horvathova L."/>
            <person name="Zubacova Z."/>
            <person name="Dolezal P."/>
            <person name="Malik S.B."/>
            <person name="Logsdon J.M. Jr."/>
            <person name="Henze K."/>
            <person name="Gupta A."/>
            <person name="Wang C.C."/>
            <person name="Dunne R.L."/>
            <person name="Upcroft J.A."/>
            <person name="Upcroft P."/>
            <person name="White O."/>
            <person name="Salzberg S.L."/>
            <person name="Tang P."/>
            <person name="Chiu C.-H."/>
            <person name="Lee Y.-S."/>
            <person name="Embley T.M."/>
            <person name="Coombs G.H."/>
            <person name="Mottram J.C."/>
            <person name="Tachezy J."/>
            <person name="Fraser-Liggett C.M."/>
            <person name="Johnson P.J."/>
        </authorList>
    </citation>
    <scope>NUCLEOTIDE SEQUENCE [LARGE SCALE GENOMIC DNA]</scope>
    <source>
        <strain evidence="1">G3</strain>
    </source>
</reference>
<proteinExistence type="predicted"/>
<protein>
    <recommendedName>
        <fullName evidence="3">Polymorphic repeat outer membrane protein</fullName>
    </recommendedName>
</protein>
<dbReference type="RefSeq" id="XP_001312805.1">
    <property type="nucleotide sequence ID" value="XM_001312804.1"/>
</dbReference>
<accession>A2F5G2</accession>
<evidence type="ECO:0000313" key="1">
    <source>
        <dbReference type="EMBL" id="EAX99875.1"/>
    </source>
</evidence>
<dbReference type="InParanoid" id="A2F5G2"/>
<dbReference type="VEuPathDB" id="TrichDB:TVAGG3_0636000"/>
<keyword evidence="2" id="KW-1185">Reference proteome</keyword>
<dbReference type="VEuPathDB" id="TrichDB:TVAG_425120"/>